<evidence type="ECO:0000256" key="1">
    <source>
        <dbReference type="ARBA" id="ARBA00006817"/>
    </source>
</evidence>
<dbReference type="Gene3D" id="3.30.530.20">
    <property type="match status" value="1"/>
</dbReference>
<dbReference type="EMBL" id="QXDL01000292">
    <property type="protein sequence ID" value="RIH77274.1"/>
    <property type="molecule type" value="Genomic_DNA"/>
</dbReference>
<dbReference type="InterPro" id="IPR023393">
    <property type="entry name" value="START-like_dom_sf"/>
</dbReference>
<protein>
    <submittedName>
        <fullName evidence="3">Activator of Hsp90 ATPase-like protein</fullName>
    </submittedName>
</protein>
<evidence type="ECO:0000313" key="4">
    <source>
        <dbReference type="Proteomes" id="UP000265715"/>
    </source>
</evidence>
<evidence type="ECO:0000259" key="2">
    <source>
        <dbReference type="Pfam" id="PF08327"/>
    </source>
</evidence>
<dbReference type="RefSeq" id="WP_119316638.1">
    <property type="nucleotide sequence ID" value="NZ_QXDL01000292.1"/>
</dbReference>
<keyword evidence="4" id="KW-1185">Reference proteome</keyword>
<evidence type="ECO:0000313" key="3">
    <source>
        <dbReference type="EMBL" id="RIH77274.1"/>
    </source>
</evidence>
<dbReference type="Pfam" id="PF08327">
    <property type="entry name" value="AHSA1"/>
    <property type="match status" value="1"/>
</dbReference>
<dbReference type="Proteomes" id="UP000265715">
    <property type="component" value="Unassembled WGS sequence"/>
</dbReference>
<gene>
    <name evidence="3" type="ORF">Mterra_03783</name>
</gene>
<dbReference type="SUPFAM" id="SSF55961">
    <property type="entry name" value="Bet v1-like"/>
    <property type="match status" value="1"/>
</dbReference>
<dbReference type="CDD" id="cd08900">
    <property type="entry name" value="SRPBCC_CalC_Aha1-like_7"/>
    <property type="match status" value="1"/>
</dbReference>
<feature type="domain" description="Activator of Hsp90 ATPase homologue 1/2-like C-terminal" evidence="2">
    <location>
        <begin position="18"/>
        <end position="150"/>
    </location>
</feature>
<accession>A0A399DYB0</accession>
<comment type="caution">
    <text evidence="3">The sequence shown here is derived from an EMBL/GenBank/DDBJ whole genome shotgun (WGS) entry which is preliminary data.</text>
</comment>
<sequence>MSQHSVTHATFVVERVYDAPPERVFRAWADPAAKARWFAGPEEWENSAFELDFRVGGREFNRGGPKEGPVHTFEARYHDIVPGRRIIYAYEMRLDGRRISVSLATVEFTPEGKGTRLTLTEQGAFLDGYDNPALREQGTRELLDALEAELTRAPANA</sequence>
<name>A0A399DYB0_9DEIN</name>
<proteinExistence type="inferred from homology"/>
<organism evidence="3 4">
    <name type="scientific">Calidithermus terrae</name>
    <dbReference type="NCBI Taxonomy" id="1408545"/>
    <lineage>
        <taxon>Bacteria</taxon>
        <taxon>Thermotogati</taxon>
        <taxon>Deinococcota</taxon>
        <taxon>Deinococci</taxon>
        <taxon>Thermales</taxon>
        <taxon>Thermaceae</taxon>
        <taxon>Calidithermus</taxon>
    </lineage>
</organism>
<dbReference type="InterPro" id="IPR013538">
    <property type="entry name" value="ASHA1/2-like_C"/>
</dbReference>
<comment type="similarity">
    <text evidence="1">Belongs to the AHA1 family.</text>
</comment>
<reference evidence="3 4" key="1">
    <citation type="submission" date="2018-08" db="EMBL/GenBank/DDBJ databases">
        <title>Meiothermus terrae DSM 26712 genome sequencing project.</title>
        <authorList>
            <person name="Da Costa M.S."/>
            <person name="Albuquerque L."/>
            <person name="Raposo P."/>
            <person name="Froufe H.J.C."/>
            <person name="Barroso C.S."/>
            <person name="Egas C."/>
        </authorList>
    </citation>
    <scope>NUCLEOTIDE SEQUENCE [LARGE SCALE GENOMIC DNA]</scope>
    <source>
        <strain evidence="3 4">DSM 26712</strain>
    </source>
</reference>
<dbReference type="AlphaFoldDB" id="A0A399DYB0"/>
<dbReference type="OrthoDB" id="118413at2"/>